<dbReference type="InterPro" id="IPR010935">
    <property type="entry name" value="SMC_hinge"/>
</dbReference>
<dbReference type="GO" id="GO:0005524">
    <property type="term" value="F:ATP binding"/>
    <property type="evidence" value="ECO:0007669"/>
    <property type="project" value="UniProtKB-UniRule"/>
</dbReference>
<feature type="compositionally biased region" description="Pro residues" evidence="7">
    <location>
        <begin position="687"/>
        <end position="698"/>
    </location>
</feature>
<evidence type="ECO:0000313" key="9">
    <source>
        <dbReference type="EMBL" id="RIH87823.1"/>
    </source>
</evidence>
<dbReference type="InterPro" id="IPR003395">
    <property type="entry name" value="RecF/RecN/SMC_N"/>
</dbReference>
<dbReference type="Gene3D" id="3.40.50.300">
    <property type="entry name" value="P-loop containing nucleotide triphosphate hydrolases"/>
    <property type="match status" value="2"/>
</dbReference>
<dbReference type="GO" id="GO:0003677">
    <property type="term" value="F:DNA binding"/>
    <property type="evidence" value="ECO:0007669"/>
    <property type="project" value="UniProtKB-UniRule"/>
</dbReference>
<feature type="coiled-coil region" evidence="6">
    <location>
        <begin position="620"/>
        <end position="654"/>
    </location>
</feature>
<dbReference type="PIRSF" id="PIRSF005719">
    <property type="entry name" value="SMC"/>
    <property type="match status" value="1"/>
</dbReference>
<dbReference type="EMBL" id="QWKZ01000018">
    <property type="protein sequence ID" value="RIH87823.1"/>
    <property type="molecule type" value="Genomic_DNA"/>
</dbReference>
<dbReference type="GO" id="GO:0007059">
    <property type="term" value="P:chromosome segregation"/>
    <property type="evidence" value="ECO:0007669"/>
    <property type="project" value="UniProtKB-UniRule"/>
</dbReference>
<gene>
    <name evidence="9" type="primary">smc_3</name>
    <name evidence="6" type="synonym">smc</name>
    <name evidence="9" type="ORF">Mlute_00840</name>
</gene>
<evidence type="ECO:0000256" key="6">
    <source>
        <dbReference type="HAMAP-Rule" id="MF_01894"/>
    </source>
</evidence>
<comment type="subcellular location">
    <subcellularLocation>
        <location evidence="6">Cytoplasm</location>
    </subcellularLocation>
</comment>
<accession>A0A399EVX1</accession>
<dbReference type="AlphaFoldDB" id="A0A399EVX1"/>
<name>A0A399EVX1_9DEIN</name>
<comment type="domain">
    <text evidence="6">Contains large globular domains required for ATP hydrolysis at each terminus and a third globular domain forming a flexible hinge near the middle of the molecule. These domains are separated by coiled-coil structures.</text>
</comment>
<feature type="coiled-coil region" evidence="6">
    <location>
        <begin position="704"/>
        <end position="805"/>
    </location>
</feature>
<evidence type="ECO:0000313" key="10">
    <source>
        <dbReference type="Proteomes" id="UP000265800"/>
    </source>
</evidence>
<dbReference type="OrthoDB" id="9808768at2"/>
<keyword evidence="5 6" id="KW-0238">DNA-binding</keyword>
<dbReference type="Gene3D" id="3.30.70.1620">
    <property type="match status" value="1"/>
</dbReference>
<evidence type="ECO:0000256" key="4">
    <source>
        <dbReference type="ARBA" id="ARBA00023054"/>
    </source>
</evidence>
<keyword evidence="3 6" id="KW-0067">ATP-binding</keyword>
<dbReference type="GO" id="GO:0005694">
    <property type="term" value="C:chromosome"/>
    <property type="evidence" value="ECO:0007669"/>
    <property type="project" value="InterPro"/>
</dbReference>
<dbReference type="Pfam" id="PF02463">
    <property type="entry name" value="SMC_N"/>
    <property type="match status" value="1"/>
</dbReference>
<dbReference type="HAMAP" id="MF_01894">
    <property type="entry name" value="Smc_prok"/>
    <property type="match status" value="1"/>
</dbReference>
<comment type="caution">
    <text evidence="9">The sequence shown here is derived from an EMBL/GenBank/DDBJ whole genome shotgun (WGS) entry which is preliminary data.</text>
</comment>
<dbReference type="GO" id="GO:0016887">
    <property type="term" value="F:ATP hydrolysis activity"/>
    <property type="evidence" value="ECO:0007669"/>
    <property type="project" value="InterPro"/>
</dbReference>
<keyword evidence="4 6" id="KW-0175">Coiled coil</keyword>
<dbReference type="InterPro" id="IPR011890">
    <property type="entry name" value="SMC_prok"/>
</dbReference>
<dbReference type="GO" id="GO:0030261">
    <property type="term" value="P:chromosome condensation"/>
    <property type="evidence" value="ECO:0007669"/>
    <property type="project" value="InterPro"/>
</dbReference>
<evidence type="ECO:0000256" key="1">
    <source>
        <dbReference type="ARBA" id="ARBA00022490"/>
    </source>
</evidence>
<organism evidence="9 10">
    <name type="scientific">Meiothermus luteus</name>
    <dbReference type="NCBI Taxonomy" id="2026184"/>
    <lineage>
        <taxon>Bacteria</taxon>
        <taxon>Thermotogati</taxon>
        <taxon>Deinococcota</taxon>
        <taxon>Deinococci</taxon>
        <taxon>Thermales</taxon>
        <taxon>Thermaceae</taxon>
        <taxon>Meiothermus</taxon>
    </lineage>
</organism>
<comment type="similarity">
    <text evidence="6">Belongs to the SMC family.</text>
</comment>
<dbReference type="PANTHER" id="PTHR43977">
    <property type="entry name" value="STRUCTURAL MAINTENANCE OF CHROMOSOMES PROTEIN 3"/>
    <property type="match status" value="1"/>
</dbReference>
<evidence type="ECO:0000256" key="2">
    <source>
        <dbReference type="ARBA" id="ARBA00022741"/>
    </source>
</evidence>
<evidence type="ECO:0000256" key="7">
    <source>
        <dbReference type="SAM" id="MobiDB-lite"/>
    </source>
</evidence>
<dbReference type="RefSeq" id="WP_119359510.1">
    <property type="nucleotide sequence ID" value="NZ_QWKZ01000018.1"/>
</dbReference>
<evidence type="ECO:0000256" key="5">
    <source>
        <dbReference type="ARBA" id="ARBA00023125"/>
    </source>
</evidence>
<feature type="region of interest" description="Disordered" evidence="7">
    <location>
        <begin position="314"/>
        <end position="338"/>
    </location>
</feature>
<dbReference type="GO" id="GO:0005737">
    <property type="term" value="C:cytoplasm"/>
    <property type="evidence" value="ECO:0007669"/>
    <property type="project" value="UniProtKB-SubCell"/>
</dbReference>
<protein>
    <recommendedName>
        <fullName evidence="6">Chromosome partition protein Smc</fullName>
    </recommendedName>
</protein>
<dbReference type="InterPro" id="IPR036277">
    <property type="entry name" value="SMC_hinge_sf"/>
</dbReference>
<evidence type="ECO:0000256" key="3">
    <source>
        <dbReference type="ARBA" id="ARBA00022840"/>
    </source>
</evidence>
<dbReference type="InterPro" id="IPR024704">
    <property type="entry name" value="SMC"/>
</dbReference>
<dbReference type="GO" id="GO:0007062">
    <property type="term" value="P:sister chromatid cohesion"/>
    <property type="evidence" value="ECO:0007669"/>
    <property type="project" value="InterPro"/>
</dbReference>
<dbReference type="SUPFAM" id="SSF75553">
    <property type="entry name" value="Smc hinge domain"/>
    <property type="match status" value="1"/>
</dbReference>
<feature type="domain" description="SMC hinge" evidence="8">
    <location>
        <begin position="473"/>
        <end position="586"/>
    </location>
</feature>
<feature type="compositionally biased region" description="Pro residues" evidence="7">
    <location>
        <begin position="325"/>
        <end position="335"/>
    </location>
</feature>
<feature type="binding site" evidence="6">
    <location>
        <begin position="32"/>
        <end position="39"/>
    </location>
    <ligand>
        <name>ATP</name>
        <dbReference type="ChEBI" id="CHEBI:30616"/>
    </ligand>
</feature>
<dbReference type="SUPFAM" id="SSF52540">
    <property type="entry name" value="P-loop containing nucleoside triphosphate hydrolases"/>
    <property type="match status" value="2"/>
</dbReference>
<keyword evidence="2 6" id="KW-0547">Nucleotide-binding</keyword>
<sequence length="1066" mass="117897">MRIERLIVQGFKSFGERTSLEFGPGVYGIVGPNGSGKSNLVEALRWAVGARARELRGEEALSLIFHGSEERAPLGFAEVTLELGGGGRRVVLSRRLERDGSGEVRLGGVRSSLRQVEQALMGTGLSRSGYAIVGQGEVGQVLQAGPAVLLGYLEEAAGLRAVAQASRVAQERLEVAGLELDQRSKELAERRATLAEKALQLEASRKAKALAARALALKRGLLLARVREAEQEAAASRERAQALEAERQGIELRLRALETLKQEASEELERAQSAYAEALRQAEALAGELRLVEQEQASLERLLGRLQRERQEQRERLERLRSLEPPSPPQEPEPNPSTLQEAELRLRELQQGIRAEEERLRVRRRAYEAYLQAQARYQARLQVYEEAQAQREALEAEEARLRSELEALRDRISQIQARERELRARLEEGRREQGRLLGEAQGALSEARRLEDLLRSGADLAEGPKRARAAGIPGIIGVVADLLQVPAGLELALEVALGARMQWVLAEDEGAAQAAIEYLKRHGGRATFLPRSLLKPPRGGPDLSGHSGVVGQARRLVALPACPEALPVLLGETLVMESLSAALALARRYPQHPRLVTLEGELLESSGALTGGRMQRGGQALALRRRYREALSEAQRLEEEARAIGRRLEALQAELDGLGLPALRQQEARWASELGALRSSLARLAQGPPPQAPTPVESPDPDRLEGLRREQELLAAQLAAARELYQRWQRYREGQERYCLAQQEARQVEERIAALQAEEEELSQRRSALLERKEALQRAREALRLRPLEERLDLARQQNRVLDEEGRRLLARANQLLAELEALHLAQARREAAAETLRQELATLPPGPAETGSVRSLARALAEVEAALGSLGPVNHLAEQEHAHLEEEVGRLEAALQEAEAAAKRLEEELRRVESDYRGRLERVYARFKERFAHYAKALLDAEVGLEKGPQGLELVLRPAGKRTVNLGLLSMGERTMGALAFLFALAEIGEGNGLPIAVLDEVDAPLDEANLQRFCGFLRRFGAQTQFILVTHQKRTMEACDALYGVTTDRGISRVYSIRRAEALA</sequence>
<dbReference type="GO" id="GO:0006260">
    <property type="term" value="P:DNA replication"/>
    <property type="evidence" value="ECO:0007669"/>
    <property type="project" value="UniProtKB-UniRule"/>
</dbReference>
<dbReference type="SMART" id="SM00968">
    <property type="entry name" value="SMC_hinge"/>
    <property type="match status" value="1"/>
</dbReference>
<dbReference type="Proteomes" id="UP000265800">
    <property type="component" value="Unassembled WGS sequence"/>
</dbReference>
<dbReference type="InterPro" id="IPR027417">
    <property type="entry name" value="P-loop_NTPase"/>
</dbReference>
<reference evidence="9 10" key="1">
    <citation type="submission" date="2018-08" db="EMBL/GenBank/DDBJ databases">
        <title>Meiothermus luteus KCTC 52599 genome sequencing project.</title>
        <authorList>
            <person name="Da Costa M.S."/>
            <person name="Albuquerque L."/>
            <person name="Raposo P."/>
            <person name="Froufe H.J.C."/>
            <person name="Barroso C.S."/>
            <person name="Egas C."/>
        </authorList>
    </citation>
    <scope>NUCLEOTIDE SEQUENCE [LARGE SCALE GENOMIC DNA]</scope>
    <source>
        <strain evidence="9 10">KCTC 52599</strain>
    </source>
</reference>
<dbReference type="Gene3D" id="1.20.1060.20">
    <property type="match status" value="1"/>
</dbReference>
<feature type="coiled-coil region" evidence="6">
    <location>
        <begin position="875"/>
        <end position="923"/>
    </location>
</feature>
<keyword evidence="1 6" id="KW-0963">Cytoplasm</keyword>
<evidence type="ECO:0000259" key="8">
    <source>
        <dbReference type="SMART" id="SM00968"/>
    </source>
</evidence>
<comment type="subunit">
    <text evidence="6">Homodimer.</text>
</comment>
<keyword evidence="10" id="KW-1185">Reference proteome</keyword>
<comment type="function">
    <text evidence="6">Required for chromosome condensation and partitioning.</text>
</comment>
<proteinExistence type="inferred from homology"/>
<feature type="region of interest" description="Disordered" evidence="7">
    <location>
        <begin position="684"/>
        <end position="703"/>
    </location>
</feature>
<dbReference type="Pfam" id="PF06470">
    <property type="entry name" value="SMC_hinge"/>
    <property type="match status" value="1"/>
</dbReference>